<dbReference type="Gene3D" id="2.40.30.10">
    <property type="entry name" value="Translation factors"/>
    <property type="match status" value="2"/>
</dbReference>
<dbReference type="GO" id="GO:0005829">
    <property type="term" value="C:cytosol"/>
    <property type="evidence" value="ECO:0007669"/>
    <property type="project" value="TreeGrafter"/>
</dbReference>
<feature type="compositionally biased region" description="Basic residues" evidence="8">
    <location>
        <begin position="93"/>
        <end position="103"/>
    </location>
</feature>
<comment type="function">
    <text evidence="6">One of the essential components for the initiation of protein synthesis. Protects formylmethionyl-tRNA from spontaneous hydrolysis and promotes its binding to the 30S ribosomal subunits. Also involved in the hydrolysis of GTP during the formation of the 70S ribosomal complex.</text>
</comment>
<dbReference type="GO" id="GO:0005525">
    <property type="term" value="F:GTP binding"/>
    <property type="evidence" value="ECO:0007669"/>
    <property type="project" value="UniProtKB-KW"/>
</dbReference>
<dbReference type="InterPro" id="IPR053905">
    <property type="entry name" value="EF-G-like_DII"/>
</dbReference>
<feature type="domain" description="Tr-type G" evidence="9">
    <location>
        <begin position="260"/>
        <end position="437"/>
    </location>
</feature>
<dbReference type="InterPro" id="IPR009000">
    <property type="entry name" value="Transl_B-barrel_sf"/>
</dbReference>
<dbReference type="SUPFAM" id="SSF52540">
    <property type="entry name" value="P-loop containing nucleoside triphosphate hydrolases"/>
    <property type="match status" value="1"/>
</dbReference>
<dbReference type="CDD" id="cd03702">
    <property type="entry name" value="IF2_mtIF2_II"/>
    <property type="match status" value="1"/>
</dbReference>
<dbReference type="InterPro" id="IPR005225">
    <property type="entry name" value="Small_GTP-bd"/>
</dbReference>
<feature type="region of interest" description="Disordered" evidence="8">
    <location>
        <begin position="81"/>
        <end position="103"/>
    </location>
</feature>
<comment type="similarity">
    <text evidence="1">Belongs to the TRAFAC class translation factor GTPase superfamily. Classic translation factor GTPase family. IF-2 subfamily.</text>
</comment>
<proteinExistence type="inferred from homology"/>
<evidence type="ECO:0000256" key="5">
    <source>
        <dbReference type="ARBA" id="ARBA00023134"/>
    </source>
</evidence>
<evidence type="ECO:0000256" key="6">
    <source>
        <dbReference type="ARBA" id="ARBA00025162"/>
    </source>
</evidence>
<reference evidence="10" key="1">
    <citation type="journal article" date="2017" name="J. Phycol.">
        <title>Analysis of chloroplast genomes and a supermatrix inform reclassification of the Rhodomelaceae (Rhodophyta).</title>
        <authorList>
            <person name="Diaz-Tapia P."/>
            <person name="Maggs C.A."/>
            <person name="West J.A."/>
            <person name="Verbruggen H."/>
        </authorList>
    </citation>
    <scope>NUCLEOTIDE SEQUENCE</scope>
    <source>
        <strain evidence="10">JFC1711</strain>
    </source>
</reference>
<evidence type="ECO:0000256" key="8">
    <source>
        <dbReference type="SAM" id="MobiDB-lite"/>
    </source>
</evidence>
<dbReference type="InterPro" id="IPR015760">
    <property type="entry name" value="TIF_IF2"/>
</dbReference>
<dbReference type="GO" id="GO:0003743">
    <property type="term" value="F:translation initiation factor activity"/>
    <property type="evidence" value="ECO:0007669"/>
    <property type="project" value="UniProtKB-KW"/>
</dbReference>
<dbReference type="Pfam" id="PF11987">
    <property type="entry name" value="IF-2"/>
    <property type="match status" value="1"/>
</dbReference>
<sequence length="758" mass="84873">MYFICQKFHVFLLKSDFKYISLYSFEYSDRILELSSPKLISSLDLIPVDSTLVPEFTKVISNSSGTNVNIPYNFDKRYKDNNYSQDNVDNKKSKSKQIKKKRNTSSSIGSEDIFVDVNDDLFNKDSLDISLLKSRKLNSKTKKKSKVKIENLNSNANSLDISYGVKPTKDLNSDQSKNTVVINNSLTVQQLSSKLNIPEAEIITYLFLNKGISVTINQVLGITTAKEVALQYNFTLLDLDDNINDYFLSSKTLNLDTSISRPPIITILGHVDHGKTTLLDSILKTNLVLKESGGITQAISGYEMQWDHNSKTYKLIFLDTPGHQSFKEMRFRGARITDIVLLVIAFNDGFKPQTVEAVNYIKEMNLNCIVVITKTDNSDQNVDFILNDLAENGLIYDKWGGNVPVVQVSALTGRNIDTLLSEVCIMSNAKNFVANPDQLACGTIFESYLDKKQGPIAYIVIQNGTLKIGDIIASSGIYGRVKNIINSSLHKLRVATPSSVVQVLGFPTLPQAGSLFQVFKSDKEAKQFCLDYSYQANNFSVLKTHNKSMAQDINTNIKDTKLIIKTDTQGSLEAIVDLLSSIPQSKVRINIVLAGFGVVSSTDVELAIVTRSLIIAFNIDTSSSINNLIKKYNLTFKAFKIIYDLCEYVKSVMLDLIDLDYDKVFIGRACVRTVFNMSKGSVAGCYVNEGRLTKMSHICVYREDEIVYEGLLYSLKRIKSDVSEVLVGHECGVMCNYTLWQKDDIIDAYDLIPKQKTL</sequence>
<evidence type="ECO:0000256" key="4">
    <source>
        <dbReference type="ARBA" id="ARBA00022917"/>
    </source>
</evidence>
<keyword evidence="10" id="KW-0150">Chloroplast</keyword>
<dbReference type="Gene3D" id="3.40.50.300">
    <property type="entry name" value="P-loop containing nucleotide triphosphate hydrolases"/>
    <property type="match status" value="1"/>
</dbReference>
<evidence type="ECO:0000256" key="7">
    <source>
        <dbReference type="ARBA" id="ARBA00044105"/>
    </source>
</evidence>
<dbReference type="GO" id="GO:0003924">
    <property type="term" value="F:GTPase activity"/>
    <property type="evidence" value="ECO:0007669"/>
    <property type="project" value="InterPro"/>
</dbReference>
<protein>
    <recommendedName>
        <fullName evidence="7">Translation initiation factor IF-2, chloroplastic</fullName>
    </recommendedName>
</protein>
<organism evidence="10">
    <name type="scientific">Laurencieae sp</name>
    <dbReference type="NCBI Taxonomy" id="2007162"/>
    <lineage>
        <taxon>Eukaryota</taxon>
        <taxon>Rhodophyta</taxon>
        <taxon>Florideophyceae</taxon>
        <taxon>Rhodymeniophycidae</taxon>
        <taxon>Ceramiales</taxon>
        <taxon>Rhodomelaceae</taxon>
        <taxon>Laurencieae</taxon>
    </lineage>
</organism>
<keyword evidence="10" id="KW-0934">Plastid</keyword>
<keyword evidence="4" id="KW-0648">Protein biosynthesis</keyword>
<dbReference type="CDD" id="cd03692">
    <property type="entry name" value="mtIF2_IVc"/>
    <property type="match status" value="1"/>
</dbReference>
<dbReference type="PANTHER" id="PTHR43381">
    <property type="entry name" value="TRANSLATION INITIATION FACTOR IF-2-RELATED"/>
    <property type="match status" value="1"/>
</dbReference>
<dbReference type="FunFam" id="3.40.50.10050:FF:000001">
    <property type="entry name" value="Translation initiation factor IF-2"/>
    <property type="match status" value="1"/>
</dbReference>
<dbReference type="Gene3D" id="3.40.50.10050">
    <property type="entry name" value="Translation initiation factor IF- 2, domain 3"/>
    <property type="match status" value="1"/>
</dbReference>
<dbReference type="InterPro" id="IPR006847">
    <property type="entry name" value="IF2_N"/>
</dbReference>
<dbReference type="PROSITE" id="PS51722">
    <property type="entry name" value="G_TR_2"/>
    <property type="match status" value="1"/>
</dbReference>
<dbReference type="EMBL" id="MF101412">
    <property type="protein sequence ID" value="ARW60205.1"/>
    <property type="molecule type" value="Genomic_DNA"/>
</dbReference>
<evidence type="ECO:0000256" key="2">
    <source>
        <dbReference type="ARBA" id="ARBA00022540"/>
    </source>
</evidence>
<evidence type="ECO:0000259" key="9">
    <source>
        <dbReference type="PROSITE" id="PS51722"/>
    </source>
</evidence>
<dbReference type="FunFam" id="3.40.50.300:FF:000019">
    <property type="entry name" value="Translation initiation factor IF-2"/>
    <property type="match status" value="1"/>
</dbReference>
<dbReference type="InterPro" id="IPR044145">
    <property type="entry name" value="IF2_II"/>
</dbReference>
<dbReference type="NCBIfam" id="TIGR00231">
    <property type="entry name" value="small_GTP"/>
    <property type="match status" value="1"/>
</dbReference>
<dbReference type="NCBIfam" id="TIGR00487">
    <property type="entry name" value="IF-2"/>
    <property type="match status" value="1"/>
</dbReference>
<dbReference type="PRINTS" id="PR00315">
    <property type="entry name" value="ELONGATNFCT"/>
</dbReference>
<dbReference type="InterPro" id="IPR000795">
    <property type="entry name" value="T_Tr_GTP-bd_dom"/>
</dbReference>
<dbReference type="Pfam" id="PF00009">
    <property type="entry name" value="GTP_EFTU"/>
    <property type="match status" value="1"/>
</dbReference>
<dbReference type="InterPro" id="IPR027417">
    <property type="entry name" value="P-loop_NTPase"/>
</dbReference>
<evidence type="ECO:0000256" key="1">
    <source>
        <dbReference type="ARBA" id="ARBA00007733"/>
    </source>
</evidence>
<dbReference type="FunFam" id="2.40.30.10:FF:000008">
    <property type="entry name" value="Translation initiation factor IF-2"/>
    <property type="match status" value="1"/>
</dbReference>
<dbReference type="PANTHER" id="PTHR43381:SF5">
    <property type="entry name" value="TR-TYPE G DOMAIN-CONTAINING PROTEIN"/>
    <property type="match status" value="1"/>
</dbReference>
<accession>A0A1Z1M339</accession>
<name>A0A1Z1M339_9FLOR</name>
<dbReference type="Pfam" id="PF04760">
    <property type="entry name" value="IF2_N"/>
    <property type="match status" value="1"/>
</dbReference>
<dbReference type="InterPro" id="IPR036925">
    <property type="entry name" value="TIF_IF2_dom3_sf"/>
</dbReference>
<evidence type="ECO:0000256" key="3">
    <source>
        <dbReference type="ARBA" id="ARBA00022741"/>
    </source>
</evidence>
<dbReference type="Pfam" id="PF22042">
    <property type="entry name" value="EF-G_D2"/>
    <property type="match status" value="1"/>
</dbReference>
<dbReference type="InterPro" id="IPR000178">
    <property type="entry name" value="TF_IF2_bacterial-like"/>
</dbReference>
<keyword evidence="3" id="KW-0547">Nucleotide-binding</keyword>
<keyword evidence="5" id="KW-0342">GTP-binding</keyword>
<dbReference type="CDD" id="cd01887">
    <property type="entry name" value="IF2_eIF5B"/>
    <property type="match status" value="1"/>
</dbReference>
<dbReference type="InterPro" id="IPR023115">
    <property type="entry name" value="TIF_IF2_dom3"/>
</dbReference>
<gene>
    <name evidence="10" type="primary">infB</name>
</gene>
<geneLocation type="chloroplast" evidence="10"/>
<keyword evidence="2 10" id="KW-0396">Initiation factor</keyword>
<dbReference type="SUPFAM" id="SSF50447">
    <property type="entry name" value="Translation proteins"/>
    <property type="match status" value="2"/>
</dbReference>
<dbReference type="PROSITE" id="PS01176">
    <property type="entry name" value="IF2"/>
    <property type="match status" value="1"/>
</dbReference>
<evidence type="ECO:0000313" key="10">
    <source>
        <dbReference type="EMBL" id="ARW60205.1"/>
    </source>
</evidence>
<dbReference type="AlphaFoldDB" id="A0A1Z1M339"/>
<dbReference type="SUPFAM" id="SSF52156">
    <property type="entry name" value="Initiation factor IF2/eIF5b, domain 3"/>
    <property type="match status" value="1"/>
</dbReference>